<dbReference type="FunFam" id="3.40.605.10:FF:000007">
    <property type="entry name" value="NAD/NADP-dependent betaine aldehyde dehydrogenase"/>
    <property type="match status" value="1"/>
</dbReference>
<dbReference type="RefSeq" id="WP_186908582.1">
    <property type="nucleotide sequence ID" value="NZ_JACOPP010000024.1"/>
</dbReference>
<keyword evidence="2" id="KW-0058">Aromatic hydrocarbons catabolism</keyword>
<dbReference type="PANTHER" id="PTHR42986">
    <property type="entry name" value="BENZALDEHYDE DEHYDROGENASE YFMT"/>
    <property type="match status" value="1"/>
</dbReference>
<keyword evidence="4" id="KW-0520">NAD</keyword>
<evidence type="ECO:0000256" key="2">
    <source>
        <dbReference type="ARBA" id="ARBA00022797"/>
    </source>
</evidence>
<comment type="similarity">
    <text evidence="1">Belongs to the aldehyde dehydrogenase family.</text>
</comment>
<dbReference type="PROSITE" id="PS00070">
    <property type="entry name" value="ALDEHYDE_DEHYDR_CYS"/>
    <property type="match status" value="1"/>
</dbReference>
<dbReference type="InterPro" id="IPR016160">
    <property type="entry name" value="Ald_DH_CS_CYS"/>
</dbReference>
<comment type="catalytic activity">
    <reaction evidence="6">
        <text>salicylaldehyde + NAD(+) + H2O = salicylate + NADH + 2 H(+)</text>
        <dbReference type="Rhea" id="RHEA:18537"/>
        <dbReference type="ChEBI" id="CHEBI:15377"/>
        <dbReference type="ChEBI" id="CHEBI:15378"/>
        <dbReference type="ChEBI" id="CHEBI:16008"/>
        <dbReference type="ChEBI" id="CHEBI:30762"/>
        <dbReference type="ChEBI" id="CHEBI:57540"/>
        <dbReference type="ChEBI" id="CHEBI:57945"/>
        <dbReference type="EC" id="1.2.1.65"/>
    </reaction>
</comment>
<dbReference type="EC" id="1.2.1.65" evidence="7"/>
<proteinExistence type="inferred from homology"/>
<dbReference type="SUPFAM" id="SSF53720">
    <property type="entry name" value="ALDH-like"/>
    <property type="match status" value="1"/>
</dbReference>
<dbReference type="GO" id="GO:0018485">
    <property type="term" value="F:salicylaldehyde dehydrogenase (NAD+) activity"/>
    <property type="evidence" value="ECO:0007669"/>
    <property type="project" value="UniProtKB-EC"/>
</dbReference>
<accession>A0A8J6JGE6</accession>
<dbReference type="EMBL" id="JACOPP010000024">
    <property type="protein sequence ID" value="MBC5734754.1"/>
    <property type="molecule type" value="Genomic_DNA"/>
</dbReference>
<evidence type="ECO:0000313" key="11">
    <source>
        <dbReference type="Proteomes" id="UP000661435"/>
    </source>
</evidence>
<keyword evidence="11" id="KW-1185">Reference proteome</keyword>
<dbReference type="InterPro" id="IPR016162">
    <property type="entry name" value="Ald_DH_N"/>
</dbReference>
<organism evidence="10 11">
    <name type="scientific">Lawsonibacter hominis</name>
    <dbReference type="NCBI Taxonomy" id="2763053"/>
    <lineage>
        <taxon>Bacteria</taxon>
        <taxon>Bacillati</taxon>
        <taxon>Bacillota</taxon>
        <taxon>Clostridia</taxon>
        <taxon>Eubacteriales</taxon>
        <taxon>Oscillospiraceae</taxon>
        <taxon>Lawsonibacter</taxon>
    </lineage>
</organism>
<sequence length="483" mass="52194">MSDCKKMYIGGAWVDAMSGQFYDDCDPYTGEVFARVANGGGEDTRRAIDAAQAAFPMWKAYNPVEKRKLLNRAADLLEERMDQFVDALNRETGAATPFAKFQAKNSPEFLREAASQVLNVHGQMFPSETPDCVGMMWRQPMGVVGCISPWNAALLLALRAVVFPLACGNTVVLKTSEASSVVGGVMLAQLFADAGFPAGVFNLVTTGPGRSGEVGDVLTSDKRVRCITFTGSTQVGRALNVQCAQNLKRFCAELGGNCPLIVLGDADVDYAVNAAAFGRYMHQGQVCMNTKRIVVEQSIADAFLEKLTAKAKSLKFGDPKLPDTIIGPLINQSQMNTLLRQIETARAQGAEILCGGQNHGLVYEPTVLVMTEEMEIAHQEVFGPVANVIIAKDAGDALRIANDTDYGLSSGIITGDLARGWDMAERLEAGCCHINDCTLGDEPHAPLGGMKESGSGKNGFMAIEEFTEVRWVTLQKKPRHYLF</sequence>
<feature type="domain" description="Aldehyde dehydrogenase" evidence="9">
    <location>
        <begin position="13"/>
        <end position="472"/>
    </location>
</feature>
<dbReference type="Gene3D" id="3.40.309.10">
    <property type="entry name" value="Aldehyde Dehydrogenase, Chain A, domain 2"/>
    <property type="match status" value="1"/>
</dbReference>
<keyword evidence="3" id="KW-0560">Oxidoreductase</keyword>
<evidence type="ECO:0000256" key="8">
    <source>
        <dbReference type="ARBA" id="ARBA00070319"/>
    </source>
</evidence>
<evidence type="ECO:0000256" key="6">
    <source>
        <dbReference type="ARBA" id="ARBA00050596"/>
    </source>
</evidence>
<dbReference type="PANTHER" id="PTHR42986:SF1">
    <property type="entry name" value="BENZALDEHYDE DEHYDROGENASE YFMT"/>
    <property type="match status" value="1"/>
</dbReference>
<dbReference type="InterPro" id="IPR016163">
    <property type="entry name" value="Ald_DH_C"/>
</dbReference>
<evidence type="ECO:0000259" key="9">
    <source>
        <dbReference type="Pfam" id="PF00171"/>
    </source>
</evidence>
<gene>
    <name evidence="10" type="ORF">H8S57_13625</name>
</gene>
<dbReference type="InterPro" id="IPR016161">
    <property type="entry name" value="Ald_DH/histidinol_DH"/>
</dbReference>
<reference evidence="10" key="1">
    <citation type="submission" date="2020-08" db="EMBL/GenBank/DDBJ databases">
        <title>Genome public.</title>
        <authorList>
            <person name="Liu C."/>
            <person name="Sun Q."/>
        </authorList>
    </citation>
    <scope>NUCLEOTIDE SEQUENCE</scope>
    <source>
        <strain evidence="10">NSJ-51</strain>
    </source>
</reference>
<evidence type="ECO:0000256" key="3">
    <source>
        <dbReference type="ARBA" id="ARBA00023002"/>
    </source>
</evidence>
<dbReference type="Pfam" id="PF00171">
    <property type="entry name" value="Aldedh"/>
    <property type="match status" value="1"/>
</dbReference>
<comment type="caution">
    <text evidence="10">The sequence shown here is derived from an EMBL/GenBank/DDBJ whole genome shotgun (WGS) entry which is preliminary data.</text>
</comment>
<evidence type="ECO:0000256" key="1">
    <source>
        <dbReference type="ARBA" id="ARBA00009986"/>
    </source>
</evidence>
<dbReference type="Gene3D" id="3.40.605.10">
    <property type="entry name" value="Aldehyde Dehydrogenase, Chain A, domain 1"/>
    <property type="match status" value="1"/>
</dbReference>
<comment type="pathway">
    <text evidence="5">Aromatic compound metabolism; naphthalene degradation.</text>
</comment>
<evidence type="ECO:0000256" key="7">
    <source>
        <dbReference type="ARBA" id="ARBA00066992"/>
    </source>
</evidence>
<protein>
    <recommendedName>
        <fullName evidence="8">Salicylaldehyde dehydrogenase</fullName>
        <ecNumber evidence="7">1.2.1.65</ecNumber>
    </recommendedName>
</protein>
<evidence type="ECO:0000313" key="10">
    <source>
        <dbReference type="EMBL" id="MBC5734754.1"/>
    </source>
</evidence>
<dbReference type="InterPro" id="IPR015590">
    <property type="entry name" value="Aldehyde_DH_dom"/>
</dbReference>
<dbReference type="AlphaFoldDB" id="A0A8J6JGE6"/>
<evidence type="ECO:0000256" key="5">
    <source>
        <dbReference type="ARBA" id="ARBA00035632"/>
    </source>
</evidence>
<dbReference type="Proteomes" id="UP000661435">
    <property type="component" value="Unassembled WGS sequence"/>
</dbReference>
<dbReference type="FunFam" id="3.40.309.10:FF:000010">
    <property type="entry name" value="Gamma-aminobutyraldehyde dehydrogenase"/>
    <property type="match status" value="1"/>
</dbReference>
<name>A0A8J6JGE6_9FIRM</name>
<evidence type="ECO:0000256" key="4">
    <source>
        <dbReference type="ARBA" id="ARBA00023027"/>
    </source>
</evidence>